<reference evidence="3" key="1">
    <citation type="submission" date="2020-03" db="EMBL/GenBank/DDBJ databases">
        <title>The deep terrestrial virosphere.</title>
        <authorList>
            <person name="Holmfeldt K."/>
            <person name="Nilsson E."/>
            <person name="Simone D."/>
            <person name="Lopez-Fernandez M."/>
            <person name="Wu X."/>
            <person name="de Brujin I."/>
            <person name="Lundin D."/>
            <person name="Andersson A."/>
            <person name="Bertilsson S."/>
            <person name="Dopson M."/>
        </authorList>
    </citation>
    <scope>NUCLEOTIDE SEQUENCE</scope>
    <source>
        <strain evidence="3">MM415B01480</strain>
    </source>
</reference>
<protein>
    <recommendedName>
        <fullName evidence="2">ParB-like N-terminal domain-containing protein</fullName>
    </recommendedName>
</protein>
<evidence type="ECO:0000313" key="3">
    <source>
        <dbReference type="EMBL" id="QJA58206.1"/>
    </source>
</evidence>
<dbReference type="SMART" id="SM00470">
    <property type="entry name" value="ParB"/>
    <property type="match status" value="1"/>
</dbReference>
<evidence type="ECO:0000259" key="2">
    <source>
        <dbReference type="SMART" id="SM00470"/>
    </source>
</evidence>
<gene>
    <name evidence="3" type="ORF">MM415B01480_0005</name>
</gene>
<accession>A0A6M3IL11</accession>
<feature type="region of interest" description="Disordered" evidence="1">
    <location>
        <begin position="32"/>
        <end position="88"/>
    </location>
</feature>
<feature type="domain" description="ParB-like N-terminal" evidence="2">
    <location>
        <begin position="138"/>
        <end position="235"/>
    </location>
</feature>
<dbReference type="CDD" id="cd16397">
    <property type="entry name" value="IbrB_like"/>
    <property type="match status" value="1"/>
</dbReference>
<dbReference type="InterPro" id="IPR003115">
    <property type="entry name" value="ParB_N"/>
</dbReference>
<dbReference type="InterPro" id="IPR036086">
    <property type="entry name" value="ParB/Sulfiredoxin_sf"/>
</dbReference>
<dbReference type="EMBL" id="MT141313">
    <property type="protein sequence ID" value="QJA58206.1"/>
    <property type="molecule type" value="Genomic_DNA"/>
</dbReference>
<dbReference type="GO" id="GO:0071453">
    <property type="term" value="P:cellular response to oxygen levels"/>
    <property type="evidence" value="ECO:0007669"/>
    <property type="project" value="TreeGrafter"/>
</dbReference>
<dbReference type="SUPFAM" id="SSF110849">
    <property type="entry name" value="ParB/Sulfiredoxin"/>
    <property type="match status" value="1"/>
</dbReference>
<organism evidence="3">
    <name type="scientific">viral metagenome</name>
    <dbReference type="NCBI Taxonomy" id="1070528"/>
    <lineage>
        <taxon>unclassified sequences</taxon>
        <taxon>metagenomes</taxon>
        <taxon>organismal metagenomes</taxon>
    </lineage>
</organism>
<proteinExistence type="predicted"/>
<dbReference type="Gene3D" id="3.90.1530.10">
    <property type="entry name" value="Conserved hypothetical protein from pyrococcus furiosus pfu- 392566-001, ParB domain"/>
    <property type="match status" value="1"/>
</dbReference>
<dbReference type="PANTHER" id="PTHR30083">
    <property type="entry name" value="TRANSCRIPTIONAL REGULATOR-RELATED"/>
    <property type="match status" value="1"/>
</dbReference>
<evidence type="ECO:0000256" key="1">
    <source>
        <dbReference type="SAM" id="MobiDB-lite"/>
    </source>
</evidence>
<sequence length="465" mass="52597">MAEPEMVENDGFLDRDIPEVCNVSDRIRQRLGGQKPKFSFSRRRTGTIVPPAQKDDTVPAFTRKPPTPKKEEPVPVFSRAGKDRIPDPDSGILEMSKAVFANGLTGLDFDAKVATINALRELLHSYSPFASEPVDCVRWVRGDMVDANDYNPNAVAPPEMRLLETSIREDGYTQPIVAWKNGDGYEVVDGFHRNRIGKESTYVRDRIHGYLPITAINVGREERGNRIAATIRHNRARGKHQVGKMSEIVLELKARNWTNERIAKNLGMDEDEILRLCQITGLAGLFSDQEFSKAWDIEDSEPDFAPITDDDLDDGDGEFRTVNTGDKDRIFHTHDKWECFQAGLYATTKDGMTKRQCEEAYQTFLADLPRFSEALGHVITEWKHSCEHYLTNSAMNRIAWLGQASMCYATGVPAVFRGGFYLLSDSQQKEANEMALVYLNKWLIANGRKEVSMMEALSDNQMDLY</sequence>
<dbReference type="Pfam" id="PF02195">
    <property type="entry name" value="ParB_N"/>
    <property type="match status" value="1"/>
</dbReference>
<name>A0A6M3IL11_9ZZZZ</name>
<dbReference type="AlphaFoldDB" id="A0A6M3IL11"/>
<dbReference type="PANTHER" id="PTHR30083:SF1">
    <property type="entry name" value="TRANSCRIPTIONAL REGULATOR"/>
    <property type="match status" value="1"/>
</dbReference>